<dbReference type="InterPro" id="IPR017441">
    <property type="entry name" value="Protein_kinase_ATP_BS"/>
</dbReference>
<dbReference type="Pfam" id="PF00069">
    <property type="entry name" value="Pkinase"/>
    <property type="match status" value="1"/>
</dbReference>
<evidence type="ECO:0000256" key="5">
    <source>
        <dbReference type="ARBA" id="ARBA00022527"/>
    </source>
</evidence>
<dbReference type="InterPro" id="IPR000719">
    <property type="entry name" value="Prot_kinase_dom"/>
</dbReference>
<evidence type="ECO:0000256" key="1">
    <source>
        <dbReference type="ARBA" id="ARBA00004479"/>
    </source>
</evidence>
<dbReference type="InterPro" id="IPR011009">
    <property type="entry name" value="Kinase-like_dom_sf"/>
</dbReference>
<evidence type="ECO:0000256" key="4">
    <source>
        <dbReference type="ARBA" id="ARBA00012513"/>
    </source>
</evidence>
<dbReference type="Proteomes" id="UP001346149">
    <property type="component" value="Unassembled WGS sequence"/>
</dbReference>
<evidence type="ECO:0000256" key="12">
    <source>
        <dbReference type="ARBA" id="ARBA00022840"/>
    </source>
</evidence>
<evidence type="ECO:0000256" key="11">
    <source>
        <dbReference type="ARBA" id="ARBA00022777"/>
    </source>
</evidence>
<dbReference type="Gene3D" id="3.30.200.20">
    <property type="entry name" value="Phosphorylase Kinase, domain 1"/>
    <property type="match status" value="1"/>
</dbReference>
<evidence type="ECO:0000256" key="17">
    <source>
        <dbReference type="ARBA" id="ARBA00047899"/>
    </source>
</evidence>
<dbReference type="InterPro" id="IPR001220">
    <property type="entry name" value="Legume_lectin_dom"/>
</dbReference>
<keyword evidence="16" id="KW-0325">Glycoprotein</keyword>
<dbReference type="GO" id="GO:0005524">
    <property type="term" value="F:ATP binding"/>
    <property type="evidence" value="ECO:0007669"/>
    <property type="project" value="UniProtKB-UniRule"/>
</dbReference>
<dbReference type="Pfam" id="PF00139">
    <property type="entry name" value="Lectin_legB"/>
    <property type="match status" value="1"/>
</dbReference>
<evidence type="ECO:0000256" key="9">
    <source>
        <dbReference type="ARBA" id="ARBA00022734"/>
    </source>
</evidence>
<dbReference type="EC" id="2.7.11.1" evidence="4"/>
<keyword evidence="12 19" id="KW-0067">ATP-binding</keyword>
<evidence type="ECO:0000259" key="22">
    <source>
        <dbReference type="PROSITE" id="PS50011"/>
    </source>
</evidence>
<dbReference type="PROSITE" id="PS00108">
    <property type="entry name" value="PROTEIN_KINASE_ST"/>
    <property type="match status" value="1"/>
</dbReference>
<gene>
    <name evidence="23" type="ORF">SAY86_025594</name>
</gene>
<keyword evidence="8 21" id="KW-0732">Signal</keyword>
<reference evidence="23 24" key="1">
    <citation type="journal article" date="2023" name="Hortic Res">
        <title>Pangenome of water caltrop reveals structural variations and asymmetric subgenome divergence after allopolyploidization.</title>
        <authorList>
            <person name="Zhang X."/>
            <person name="Chen Y."/>
            <person name="Wang L."/>
            <person name="Yuan Y."/>
            <person name="Fang M."/>
            <person name="Shi L."/>
            <person name="Lu R."/>
            <person name="Comes H.P."/>
            <person name="Ma Y."/>
            <person name="Chen Y."/>
            <person name="Huang G."/>
            <person name="Zhou Y."/>
            <person name="Zheng Z."/>
            <person name="Qiu Y."/>
        </authorList>
    </citation>
    <scope>NUCLEOTIDE SEQUENCE [LARGE SCALE GENOMIC DNA]</scope>
    <source>
        <strain evidence="23">F231</strain>
    </source>
</reference>
<comment type="subcellular location">
    <subcellularLocation>
        <location evidence="1">Membrane</location>
        <topology evidence="1">Single-pass type I membrane protein</topology>
    </subcellularLocation>
</comment>
<keyword evidence="14 20" id="KW-0472">Membrane</keyword>
<dbReference type="Gene3D" id="1.10.510.10">
    <property type="entry name" value="Transferase(Phosphotransferase) domain 1"/>
    <property type="match status" value="1"/>
</dbReference>
<dbReference type="PROSITE" id="PS00107">
    <property type="entry name" value="PROTEIN_KINASE_ATP"/>
    <property type="match status" value="1"/>
</dbReference>
<comment type="similarity">
    <text evidence="3">In the C-terminal section; belongs to the protein kinase superfamily. Ser/Thr protein kinase family.</text>
</comment>
<dbReference type="CDD" id="cd06899">
    <property type="entry name" value="lectin_legume_LecRK_Arcelin_ConA"/>
    <property type="match status" value="1"/>
</dbReference>
<keyword evidence="10 19" id="KW-0547">Nucleotide-binding</keyword>
<evidence type="ECO:0000256" key="16">
    <source>
        <dbReference type="ARBA" id="ARBA00023180"/>
    </source>
</evidence>
<feature type="domain" description="Protein kinase" evidence="22">
    <location>
        <begin position="356"/>
        <end position="635"/>
    </location>
</feature>
<dbReference type="InterPro" id="IPR013320">
    <property type="entry name" value="ConA-like_dom_sf"/>
</dbReference>
<keyword evidence="24" id="KW-1185">Reference proteome</keyword>
<dbReference type="SUPFAM" id="SSF49899">
    <property type="entry name" value="Concanavalin A-like lectins/glucanases"/>
    <property type="match status" value="1"/>
</dbReference>
<evidence type="ECO:0000256" key="2">
    <source>
        <dbReference type="ARBA" id="ARBA00008536"/>
    </source>
</evidence>
<keyword evidence="6" id="KW-0808">Transferase</keyword>
<evidence type="ECO:0000313" key="24">
    <source>
        <dbReference type="Proteomes" id="UP001346149"/>
    </source>
</evidence>
<feature type="chain" id="PRO_5042938631" description="non-specific serine/threonine protein kinase" evidence="21">
    <location>
        <begin position="23"/>
        <end position="683"/>
    </location>
</feature>
<dbReference type="FunFam" id="2.60.120.200:FF:000051">
    <property type="entry name" value="L-type lectin-domain containing receptor kinase V.9"/>
    <property type="match status" value="1"/>
</dbReference>
<dbReference type="SUPFAM" id="SSF56112">
    <property type="entry name" value="Protein kinase-like (PK-like)"/>
    <property type="match status" value="1"/>
</dbReference>
<evidence type="ECO:0000256" key="8">
    <source>
        <dbReference type="ARBA" id="ARBA00022729"/>
    </source>
</evidence>
<keyword evidence="7 20" id="KW-0812">Transmembrane</keyword>
<comment type="similarity">
    <text evidence="2">In the N-terminal section; belongs to the leguminous lectin family.</text>
</comment>
<dbReference type="FunFam" id="3.30.200.20:FF:000178">
    <property type="entry name" value="serine/threonine-protein kinase PBS1-like"/>
    <property type="match status" value="1"/>
</dbReference>
<keyword evidence="13 20" id="KW-1133">Transmembrane helix</keyword>
<evidence type="ECO:0000256" key="3">
    <source>
        <dbReference type="ARBA" id="ARBA00010217"/>
    </source>
</evidence>
<comment type="caution">
    <text evidence="23">The sequence shown here is derived from an EMBL/GenBank/DDBJ whole genome shotgun (WGS) entry which is preliminary data.</text>
</comment>
<evidence type="ECO:0000256" key="10">
    <source>
        <dbReference type="ARBA" id="ARBA00022741"/>
    </source>
</evidence>
<accession>A0AAN7M7D0</accession>
<evidence type="ECO:0000256" key="13">
    <source>
        <dbReference type="ARBA" id="ARBA00022989"/>
    </source>
</evidence>
<dbReference type="PANTHER" id="PTHR27007">
    <property type="match status" value="1"/>
</dbReference>
<comment type="catalytic activity">
    <reaction evidence="18">
        <text>L-seryl-[protein] + ATP = O-phospho-L-seryl-[protein] + ADP + H(+)</text>
        <dbReference type="Rhea" id="RHEA:17989"/>
        <dbReference type="Rhea" id="RHEA-COMP:9863"/>
        <dbReference type="Rhea" id="RHEA-COMP:11604"/>
        <dbReference type="ChEBI" id="CHEBI:15378"/>
        <dbReference type="ChEBI" id="CHEBI:29999"/>
        <dbReference type="ChEBI" id="CHEBI:30616"/>
        <dbReference type="ChEBI" id="CHEBI:83421"/>
        <dbReference type="ChEBI" id="CHEBI:456216"/>
        <dbReference type="EC" id="2.7.11.1"/>
    </reaction>
</comment>
<dbReference type="GO" id="GO:0016020">
    <property type="term" value="C:membrane"/>
    <property type="evidence" value="ECO:0007669"/>
    <property type="project" value="UniProtKB-SubCell"/>
</dbReference>
<comment type="catalytic activity">
    <reaction evidence="17">
        <text>L-threonyl-[protein] + ATP = O-phospho-L-threonyl-[protein] + ADP + H(+)</text>
        <dbReference type="Rhea" id="RHEA:46608"/>
        <dbReference type="Rhea" id="RHEA-COMP:11060"/>
        <dbReference type="Rhea" id="RHEA-COMP:11605"/>
        <dbReference type="ChEBI" id="CHEBI:15378"/>
        <dbReference type="ChEBI" id="CHEBI:30013"/>
        <dbReference type="ChEBI" id="CHEBI:30616"/>
        <dbReference type="ChEBI" id="CHEBI:61977"/>
        <dbReference type="ChEBI" id="CHEBI:456216"/>
        <dbReference type="EC" id="2.7.11.1"/>
    </reaction>
</comment>
<evidence type="ECO:0000313" key="23">
    <source>
        <dbReference type="EMBL" id="KAK4800229.1"/>
    </source>
</evidence>
<evidence type="ECO:0000256" key="20">
    <source>
        <dbReference type="SAM" id="Phobius"/>
    </source>
</evidence>
<feature type="signal peptide" evidence="21">
    <location>
        <begin position="1"/>
        <end position="22"/>
    </location>
</feature>
<dbReference type="PROSITE" id="PS50011">
    <property type="entry name" value="PROTEIN_KINASE_DOM"/>
    <property type="match status" value="1"/>
</dbReference>
<dbReference type="SMART" id="SM00220">
    <property type="entry name" value="S_TKc"/>
    <property type="match status" value="1"/>
</dbReference>
<evidence type="ECO:0000256" key="7">
    <source>
        <dbReference type="ARBA" id="ARBA00022692"/>
    </source>
</evidence>
<organism evidence="23 24">
    <name type="scientific">Trapa natans</name>
    <name type="common">Water chestnut</name>
    <dbReference type="NCBI Taxonomy" id="22666"/>
    <lineage>
        <taxon>Eukaryota</taxon>
        <taxon>Viridiplantae</taxon>
        <taxon>Streptophyta</taxon>
        <taxon>Embryophyta</taxon>
        <taxon>Tracheophyta</taxon>
        <taxon>Spermatophyta</taxon>
        <taxon>Magnoliopsida</taxon>
        <taxon>eudicotyledons</taxon>
        <taxon>Gunneridae</taxon>
        <taxon>Pentapetalae</taxon>
        <taxon>rosids</taxon>
        <taxon>malvids</taxon>
        <taxon>Myrtales</taxon>
        <taxon>Lythraceae</taxon>
        <taxon>Trapa</taxon>
    </lineage>
</organism>
<dbReference type="GO" id="GO:0030246">
    <property type="term" value="F:carbohydrate binding"/>
    <property type="evidence" value="ECO:0007669"/>
    <property type="project" value="UniProtKB-KW"/>
</dbReference>
<feature type="binding site" evidence="19">
    <location>
        <position position="386"/>
    </location>
    <ligand>
        <name>ATP</name>
        <dbReference type="ChEBI" id="CHEBI:30616"/>
    </ligand>
</feature>
<evidence type="ECO:0000256" key="15">
    <source>
        <dbReference type="ARBA" id="ARBA00023170"/>
    </source>
</evidence>
<sequence>MDFLALAVISSNLLLALVIIHAEVGSGQRTEFILHGFRSNGLKLDGTADITPNGLLMLTKGFEDQTEPTGHAFYPDPMIFKDWPGGSSFSFSTRFVFAIVPPAPTTGGPGMAFVVAPQRGLPGAEHTQSRQFLGLFNQSSNGNSSNHVFAIELDTLWSTGFNDTDGNHVGIDINGVVSVKSAPAAYYTDGGAGKLENLTLMSGQAMKVWVDYNATEKRIDVTLAPLKVSKPSTPLLSLVQDLTPIMKKNMYVGFSSCSGELNTKHYILGWSFRVNGQAQDLDISKLPKLPRIGKKPTPKLLTIGVPLLCVFFVSILIFGLVYHIRRKMKYAEVLEQWELIYTTHRFKYKDLYNATRGFRDLLGTGGFGSVYRGRLASLKLDIAVKKISHDSKQGVREFVAEIVTLGQLRHRNLVTLLGYCRRKGELLLVYDYMPKGSLDKFLFNQPKVTLNWYQRFRVIKGVASGLLYLHEGWEQLVIHRDVKASNVLLDAELNGKLGDFGLARLYDHGTDPHTTHVVGTLGYLAPEHTRRGKATKATDVFSFGAFLLEVTTGRRPIETEGNVDSILVDWVHSCWKRGDILEATDPNLKREFVSDEVELVLKLGMACSQSEPTLRPTMQQVVQCLEGDLNIQDLFSSLRTSLNQLMFTPQDGFDDMVMSYPSSSNQIFSAPSYIEESILSGGR</sequence>
<feature type="transmembrane region" description="Helical" evidence="20">
    <location>
        <begin position="300"/>
        <end position="322"/>
    </location>
</feature>
<keyword evidence="11" id="KW-0418">Kinase</keyword>
<keyword evidence="9" id="KW-0430">Lectin</keyword>
<dbReference type="CDD" id="cd14066">
    <property type="entry name" value="STKc_IRAK"/>
    <property type="match status" value="1"/>
</dbReference>
<dbReference type="InterPro" id="IPR050528">
    <property type="entry name" value="L-type_Lectin-RKs"/>
</dbReference>
<dbReference type="FunFam" id="1.10.510.10:FF:000108">
    <property type="entry name" value="L-type lectin-domain containing receptor kinase S.4"/>
    <property type="match status" value="1"/>
</dbReference>
<keyword evidence="15" id="KW-0675">Receptor</keyword>
<evidence type="ECO:0000256" key="14">
    <source>
        <dbReference type="ARBA" id="ARBA00023136"/>
    </source>
</evidence>
<evidence type="ECO:0000256" key="19">
    <source>
        <dbReference type="PROSITE-ProRule" id="PRU10141"/>
    </source>
</evidence>
<keyword evidence="5" id="KW-0723">Serine/threonine-protein kinase</keyword>
<proteinExistence type="inferred from homology"/>
<dbReference type="GO" id="GO:0004674">
    <property type="term" value="F:protein serine/threonine kinase activity"/>
    <property type="evidence" value="ECO:0007669"/>
    <property type="project" value="UniProtKB-KW"/>
</dbReference>
<evidence type="ECO:0000256" key="18">
    <source>
        <dbReference type="ARBA" id="ARBA00048679"/>
    </source>
</evidence>
<evidence type="ECO:0000256" key="21">
    <source>
        <dbReference type="SAM" id="SignalP"/>
    </source>
</evidence>
<evidence type="ECO:0000256" key="6">
    <source>
        <dbReference type="ARBA" id="ARBA00022679"/>
    </source>
</evidence>
<dbReference type="Gene3D" id="2.60.120.200">
    <property type="match status" value="1"/>
</dbReference>
<name>A0AAN7M7D0_TRANT</name>
<dbReference type="AlphaFoldDB" id="A0AAN7M7D0"/>
<dbReference type="InterPro" id="IPR008271">
    <property type="entry name" value="Ser/Thr_kinase_AS"/>
</dbReference>
<dbReference type="EMBL" id="JAXQNO010000004">
    <property type="protein sequence ID" value="KAK4800229.1"/>
    <property type="molecule type" value="Genomic_DNA"/>
</dbReference>
<protein>
    <recommendedName>
        <fullName evidence="4">non-specific serine/threonine protein kinase</fullName>
        <ecNumber evidence="4">2.7.11.1</ecNumber>
    </recommendedName>
</protein>